<evidence type="ECO:0000256" key="7">
    <source>
        <dbReference type="SAM" id="MobiDB-lite"/>
    </source>
</evidence>
<evidence type="ECO:0000313" key="12">
    <source>
        <dbReference type="Proteomes" id="UP000007303"/>
    </source>
</evidence>
<dbReference type="PROSITE" id="PS50234">
    <property type="entry name" value="VWFA"/>
    <property type="match status" value="2"/>
</dbReference>
<dbReference type="SMART" id="SM00131">
    <property type="entry name" value="KU"/>
    <property type="match status" value="1"/>
</dbReference>
<evidence type="ECO:0000256" key="8">
    <source>
        <dbReference type="SAM" id="SignalP"/>
    </source>
</evidence>
<evidence type="ECO:0000256" key="1">
    <source>
        <dbReference type="ARBA" id="ARBA00004498"/>
    </source>
</evidence>
<evidence type="ECO:0000256" key="5">
    <source>
        <dbReference type="ARBA" id="ARBA00023119"/>
    </source>
</evidence>
<dbReference type="InterPro" id="IPR002035">
    <property type="entry name" value="VWF_A"/>
</dbReference>
<dbReference type="Proteomes" id="UP000007303">
    <property type="component" value="Unassembled WGS sequence"/>
</dbReference>
<dbReference type="PANTHER" id="PTHR24023:SF1082">
    <property type="entry name" value="COLLAGEN TRIPLE HELIX REPEAT"/>
    <property type="match status" value="1"/>
</dbReference>
<feature type="domain" description="VWFA" evidence="9">
    <location>
        <begin position="804"/>
        <end position="987"/>
    </location>
</feature>
<dbReference type="InParanoid" id="H3BX22"/>
<keyword evidence="4" id="KW-0722">Serine protease inhibitor</keyword>
<dbReference type="AlphaFoldDB" id="H3BX22"/>
<dbReference type="GO" id="GO:0005615">
    <property type="term" value="C:extracellular space"/>
    <property type="evidence" value="ECO:0007669"/>
    <property type="project" value="TreeGrafter"/>
</dbReference>
<accession>H3BX22</accession>
<dbReference type="Gene3D" id="4.10.410.10">
    <property type="entry name" value="Pancreatic trypsin inhibitor Kunitz domain"/>
    <property type="match status" value="1"/>
</dbReference>
<feature type="domain" description="BPTI/Kunitz inhibitor" evidence="10">
    <location>
        <begin position="1090"/>
        <end position="1140"/>
    </location>
</feature>
<name>H3BX22_TETNG</name>
<protein>
    <submittedName>
        <fullName evidence="11">Collagen, type XXVIII, alpha 1b</fullName>
    </submittedName>
</protein>
<dbReference type="GeneTree" id="ENSGT00940000163195"/>
<reference evidence="11" key="3">
    <citation type="submission" date="2025-09" db="UniProtKB">
        <authorList>
            <consortium name="Ensembl"/>
        </authorList>
    </citation>
    <scope>IDENTIFICATION</scope>
</reference>
<dbReference type="Pfam" id="PF01391">
    <property type="entry name" value="Collagen"/>
    <property type="match status" value="2"/>
</dbReference>
<dbReference type="InterPro" id="IPR002223">
    <property type="entry name" value="Kunitz_BPTI"/>
</dbReference>
<dbReference type="GO" id="GO:0031012">
    <property type="term" value="C:extracellular matrix"/>
    <property type="evidence" value="ECO:0007669"/>
    <property type="project" value="TreeGrafter"/>
</dbReference>
<evidence type="ECO:0000256" key="4">
    <source>
        <dbReference type="ARBA" id="ARBA00022900"/>
    </source>
</evidence>
<reference evidence="12" key="1">
    <citation type="journal article" date="2004" name="Nature">
        <title>Genome duplication in the teleost fish Tetraodon nigroviridis reveals the early vertebrate proto-karyotype.</title>
        <authorList>
            <person name="Jaillon O."/>
            <person name="Aury J.-M."/>
            <person name="Brunet F."/>
            <person name="Petit J.-L."/>
            <person name="Stange-Thomann N."/>
            <person name="Mauceli E."/>
            <person name="Bouneau L."/>
            <person name="Fischer C."/>
            <person name="Ozouf-Costaz C."/>
            <person name="Bernot A."/>
            <person name="Nicaud S."/>
            <person name="Jaffe D."/>
            <person name="Fisher S."/>
            <person name="Lutfalla G."/>
            <person name="Dossat C."/>
            <person name="Segurens B."/>
            <person name="Dasilva C."/>
            <person name="Salanoubat M."/>
            <person name="Levy M."/>
            <person name="Boudet N."/>
            <person name="Castellano S."/>
            <person name="Anthouard V."/>
            <person name="Jubin C."/>
            <person name="Castelli V."/>
            <person name="Katinka M."/>
            <person name="Vacherie B."/>
            <person name="Biemont C."/>
            <person name="Skalli Z."/>
            <person name="Cattolico L."/>
            <person name="Poulain J."/>
            <person name="De Berardinis V."/>
            <person name="Cruaud C."/>
            <person name="Duprat S."/>
            <person name="Brottier P."/>
            <person name="Coutanceau J.-P."/>
            <person name="Gouzy J."/>
            <person name="Parra G."/>
            <person name="Lardier G."/>
            <person name="Chapple C."/>
            <person name="McKernan K.J."/>
            <person name="McEwan P."/>
            <person name="Bosak S."/>
            <person name="Kellis M."/>
            <person name="Volff J.-N."/>
            <person name="Guigo R."/>
            <person name="Zody M.C."/>
            <person name="Mesirov J."/>
            <person name="Lindblad-Toh K."/>
            <person name="Birren B."/>
            <person name="Nusbaum C."/>
            <person name="Kahn D."/>
            <person name="Robinson-Rechavi M."/>
            <person name="Laudet V."/>
            <person name="Schachter V."/>
            <person name="Quetier F."/>
            <person name="Saurin W."/>
            <person name="Scarpelli C."/>
            <person name="Wincker P."/>
            <person name="Lander E.S."/>
            <person name="Weissenbach J."/>
            <person name="Roest Crollius H."/>
        </authorList>
    </citation>
    <scope>NUCLEOTIDE SEQUENCE [LARGE SCALE GENOMIC DNA]</scope>
</reference>
<dbReference type="PRINTS" id="PR00759">
    <property type="entry name" value="BASICPTASE"/>
</dbReference>
<dbReference type="InterPro" id="IPR036880">
    <property type="entry name" value="Kunitz_BPTI_sf"/>
</dbReference>
<dbReference type="PROSITE" id="PS00280">
    <property type="entry name" value="BPTI_KUNITZ_1"/>
    <property type="match status" value="1"/>
</dbReference>
<dbReference type="InterPro" id="IPR050149">
    <property type="entry name" value="Collagen_superfamily"/>
</dbReference>
<feature type="compositionally biased region" description="Pro residues" evidence="7">
    <location>
        <begin position="392"/>
        <end position="407"/>
    </location>
</feature>
<dbReference type="InterPro" id="IPR008160">
    <property type="entry name" value="Collagen"/>
</dbReference>
<dbReference type="FunFam" id="3.40.50.410:FF:000051">
    <property type="entry name" value="Collagen type XXVIII alpha 1 chain"/>
    <property type="match status" value="1"/>
</dbReference>
<keyword evidence="12" id="KW-1185">Reference proteome</keyword>
<dbReference type="GO" id="GO:0004867">
    <property type="term" value="F:serine-type endopeptidase inhibitor activity"/>
    <property type="evidence" value="ECO:0007669"/>
    <property type="project" value="UniProtKB-KW"/>
</dbReference>
<evidence type="ECO:0000313" key="11">
    <source>
        <dbReference type="Ensembl" id="ENSTNIP00000000535.1"/>
    </source>
</evidence>
<feature type="compositionally biased region" description="Low complexity" evidence="7">
    <location>
        <begin position="564"/>
        <end position="587"/>
    </location>
</feature>
<keyword evidence="5" id="KW-0176">Collagen</keyword>
<dbReference type="Pfam" id="PF00092">
    <property type="entry name" value="VWA"/>
    <property type="match status" value="2"/>
</dbReference>
<dbReference type="PANTHER" id="PTHR24023">
    <property type="entry name" value="COLLAGEN ALPHA"/>
    <property type="match status" value="1"/>
</dbReference>
<sequence length="1143" mass="116392">TMRWLLKVLILTLALAEPIKSQKRRRKGQKDDNEVIVNVSKASTCPVEIMFIVDSSEKAKFALFEQQKQFVLRFSTKLMELHPLAWRVRLRLAILQYSSTVSVEHNFRDWQDVDVFQGRVASMSFIGHGTYSAYAIANATQLFSQETSSNSLRVALLMTDGVDHPRSPSAVTAAAEAKQHSIRLFAISLLGLPDQGPAGTKLRSIASTPPQQHVISFTDGRLDDRLLGQLNSIVKSQCPQPKLCLCEKGDRGLPGNPGKPGEPGSDGVPGPKGSRGQPGINGRPGIEGLEGQSGSKGDKGEPGECGPPGLKGEKGADGPPGSRGLKGEQGLRGAPGDQGPEGPPGSKGDRGQRGATGPPGDKGFGFPGPKGERGIQGRVGPPGPVGQGEPGTPGPAGPPGIQGPPGLPGEGLLGSKGDRGFEGPKGARGPPGVGLKGEKGNTGAPGVPGLMGFPGVGIQGDKGEQGLTGPSGPRGPPGLAIIGSKGDQGFPGDPGPQGPRGVGEPGPKGEPGPDGPAGTPGIPGEDGASGPKGETGAPGPRGPEGALGKGVPGEKGDRGDRGPRGLPGSPGPAGSAGPKGEPGSPGMTGPPGSPGRGLPGPKGESGPAGAAGPLGEPGVGATGPKGNRGNPGAAGPPGEKGDSFPGPPGPPGPPGAHGETGPEGKGIPGSKGDRGLPGPPGPSGPPGTGFYGPKGSVGQHGPPGPPGPPGEGIQGPKGEPGFLGPMGPRGAPGDSLPGEKGDRGTPGARGRRGQKGDFGEPGSPGQMQGRPGEKGDAGLTREEVVRLIRELCGCGFQCRAAPLELVFVIDGSESVGPNFELVKDFVNALVERVWLSQEAARMGVVLFSHTSLAVASLQPRSSLSELKATVRSMPYLGEGTFTGSAIHRAHQLFQASRPGVRKVALVLTDGQADPRDVVQVGVSAAEAQARGIEMFVIGVMNESHPLYPDFSAEMKAIASNPKEGHVHLIQDFGSLHATPRQRLWKHLGQNLDLEGGETCGSKPSGLQAGTGVSGTPDNHPTWESRTAQTDTHPDDRDLLLIPEVTFTSAPDPGLTSTTGVQTPGRWMHEGAATPPPPPTTTEPTPAGLGCGQPLDPGPCRQYVVRWYYDAEANSCAQFWFSGCQGNANNFDSEAKCKHFCVFT</sequence>
<dbReference type="Ensembl" id="ENSTNIT00000004046.1">
    <property type="protein sequence ID" value="ENSTNIP00000000535.1"/>
    <property type="gene ID" value="ENSTNIG00000018161.1"/>
</dbReference>
<feature type="region of interest" description="Disordered" evidence="7">
    <location>
        <begin position="249"/>
        <end position="777"/>
    </location>
</feature>
<dbReference type="SUPFAM" id="SSF57362">
    <property type="entry name" value="BPTI-like"/>
    <property type="match status" value="1"/>
</dbReference>
<feature type="compositionally biased region" description="Basic and acidic residues" evidence="7">
    <location>
        <begin position="552"/>
        <end position="563"/>
    </location>
</feature>
<dbReference type="InterPro" id="IPR036465">
    <property type="entry name" value="vWFA_dom_sf"/>
</dbReference>
<dbReference type="FunFam" id="4.10.410.10:FF:000020">
    <property type="entry name" value="Collagen, type VI, alpha 3"/>
    <property type="match status" value="1"/>
</dbReference>
<feature type="compositionally biased region" description="Pro residues" evidence="7">
    <location>
        <begin position="645"/>
        <end position="654"/>
    </location>
</feature>
<dbReference type="OMA" id="ILICPVE"/>
<keyword evidence="2" id="KW-0964">Secreted</keyword>
<evidence type="ECO:0000259" key="10">
    <source>
        <dbReference type="PROSITE" id="PS50279"/>
    </source>
</evidence>
<evidence type="ECO:0000256" key="2">
    <source>
        <dbReference type="ARBA" id="ARBA00022530"/>
    </source>
</evidence>
<dbReference type="PRINTS" id="PR00453">
    <property type="entry name" value="VWFADOMAIN"/>
</dbReference>
<dbReference type="Gene3D" id="3.40.50.410">
    <property type="entry name" value="von Willebrand factor, type A domain"/>
    <property type="match status" value="2"/>
</dbReference>
<feature type="region of interest" description="Disordered" evidence="7">
    <location>
        <begin position="995"/>
        <end position="1034"/>
    </location>
</feature>
<organism evidence="11 12">
    <name type="scientific">Tetraodon nigroviridis</name>
    <name type="common">Spotted green pufferfish</name>
    <name type="synonym">Chelonodon nigroviridis</name>
    <dbReference type="NCBI Taxonomy" id="99883"/>
    <lineage>
        <taxon>Eukaryota</taxon>
        <taxon>Metazoa</taxon>
        <taxon>Chordata</taxon>
        <taxon>Craniata</taxon>
        <taxon>Vertebrata</taxon>
        <taxon>Euteleostomi</taxon>
        <taxon>Actinopterygii</taxon>
        <taxon>Neopterygii</taxon>
        <taxon>Teleostei</taxon>
        <taxon>Neoteleostei</taxon>
        <taxon>Acanthomorphata</taxon>
        <taxon>Eupercaria</taxon>
        <taxon>Tetraodontiformes</taxon>
        <taxon>Tetradontoidea</taxon>
        <taxon>Tetraodontidae</taxon>
        <taxon>Tetraodon</taxon>
    </lineage>
</organism>
<keyword evidence="6" id="KW-1015">Disulfide bond</keyword>
<dbReference type="InterPro" id="IPR020901">
    <property type="entry name" value="Prtase_inh_Kunz-CS"/>
</dbReference>
<evidence type="ECO:0000256" key="3">
    <source>
        <dbReference type="ARBA" id="ARBA00022690"/>
    </source>
</evidence>
<dbReference type="PROSITE" id="PS50279">
    <property type="entry name" value="BPTI_KUNITZ_2"/>
    <property type="match status" value="1"/>
</dbReference>
<evidence type="ECO:0000256" key="6">
    <source>
        <dbReference type="ARBA" id="ARBA00023157"/>
    </source>
</evidence>
<comment type="subcellular location">
    <subcellularLocation>
        <location evidence="1">Secreted</location>
        <location evidence="1">Extracellular space</location>
        <location evidence="1">Extracellular matrix</location>
    </subcellularLocation>
</comment>
<reference evidence="11" key="2">
    <citation type="submission" date="2025-08" db="UniProtKB">
        <authorList>
            <consortium name="Ensembl"/>
        </authorList>
    </citation>
    <scope>IDENTIFICATION</scope>
</reference>
<dbReference type="GO" id="GO:0005581">
    <property type="term" value="C:collagen trimer"/>
    <property type="evidence" value="ECO:0007669"/>
    <property type="project" value="UniProtKB-KW"/>
</dbReference>
<proteinExistence type="predicted"/>
<evidence type="ECO:0000259" key="9">
    <source>
        <dbReference type="PROSITE" id="PS50234"/>
    </source>
</evidence>
<dbReference type="SUPFAM" id="SSF53300">
    <property type="entry name" value="vWA-like"/>
    <property type="match status" value="2"/>
</dbReference>
<keyword evidence="8" id="KW-0732">Signal</keyword>
<dbReference type="Pfam" id="PF00014">
    <property type="entry name" value="Kunitz_BPTI"/>
    <property type="match status" value="1"/>
</dbReference>
<feature type="compositionally biased region" description="Polar residues" evidence="7">
    <location>
        <begin position="1013"/>
        <end position="1030"/>
    </location>
</feature>
<feature type="chain" id="PRO_5003580763" evidence="8">
    <location>
        <begin position="17"/>
        <end position="1143"/>
    </location>
</feature>
<feature type="compositionally biased region" description="Low complexity" evidence="7">
    <location>
        <begin position="601"/>
        <end position="614"/>
    </location>
</feature>
<feature type="compositionally biased region" description="Low complexity" evidence="7">
    <location>
        <begin position="624"/>
        <end position="637"/>
    </location>
</feature>
<dbReference type="SMART" id="SM00327">
    <property type="entry name" value="VWA"/>
    <property type="match status" value="2"/>
</dbReference>
<feature type="signal peptide" evidence="8">
    <location>
        <begin position="1"/>
        <end position="16"/>
    </location>
</feature>
<keyword evidence="2" id="KW-0272">Extracellular matrix</keyword>
<keyword evidence="3" id="KW-0646">Protease inhibitor</keyword>
<feature type="domain" description="VWFA" evidence="9">
    <location>
        <begin position="48"/>
        <end position="234"/>
    </location>
</feature>